<feature type="transmembrane region" description="Helical" evidence="21">
    <location>
        <begin position="896"/>
        <end position="914"/>
    </location>
</feature>
<feature type="compositionally biased region" description="Basic and acidic residues" evidence="20">
    <location>
        <begin position="466"/>
        <end position="494"/>
    </location>
</feature>
<dbReference type="FunFam" id="1.20.1530.20:FF:000007">
    <property type="entry name" value="K(+) efflux antiporter 2 chloroplastic"/>
    <property type="match status" value="1"/>
</dbReference>
<keyword evidence="3" id="KW-0050">Antiport</keyword>
<evidence type="ECO:0000256" key="7">
    <source>
        <dbReference type="ARBA" id="ARBA00022682"/>
    </source>
</evidence>
<keyword evidence="4" id="KW-0150">Chloroplast</keyword>
<keyword evidence="9" id="KW-1001">Plastid inner membrane</keyword>
<keyword evidence="13" id="KW-0007">Acetylation</keyword>
<keyword evidence="7" id="KW-0938">Abscisic acid signaling pathway</keyword>
<feature type="transmembrane region" description="Helical" evidence="21">
    <location>
        <begin position="783"/>
        <end position="803"/>
    </location>
</feature>
<dbReference type="PANTHER" id="PTHR46157:SF2">
    <property type="entry name" value="K(+) EFFLUX ANTIPORTER 1, CHLOROPLASTIC-RELATED"/>
    <property type="match status" value="1"/>
</dbReference>
<evidence type="ECO:0000256" key="18">
    <source>
        <dbReference type="ARBA" id="ARBA00061484"/>
    </source>
</evidence>
<dbReference type="Pfam" id="PF00999">
    <property type="entry name" value="Na_H_Exchanger"/>
    <property type="match status" value="1"/>
</dbReference>
<protein>
    <submittedName>
        <fullName evidence="23">K+ efflux antiporter 2</fullName>
    </submittedName>
</protein>
<dbReference type="OrthoDB" id="4834at2759"/>
<dbReference type="GO" id="GO:0042794">
    <property type="term" value="P:plastid rRNA transcription"/>
    <property type="evidence" value="ECO:0007669"/>
    <property type="project" value="UniProtKB-ARBA"/>
</dbReference>
<feature type="compositionally biased region" description="Polar residues" evidence="20">
    <location>
        <begin position="441"/>
        <end position="454"/>
    </location>
</feature>
<evidence type="ECO:0000256" key="16">
    <source>
        <dbReference type="ARBA" id="ARBA00023136"/>
    </source>
</evidence>
<proteinExistence type="inferred from homology"/>
<evidence type="ECO:0000313" key="23">
    <source>
        <dbReference type="EMBL" id="GFZ21054.1"/>
    </source>
</evidence>
<evidence type="ECO:0000256" key="4">
    <source>
        <dbReference type="ARBA" id="ARBA00022528"/>
    </source>
</evidence>
<dbReference type="GO" id="GO:0080022">
    <property type="term" value="P:primary root development"/>
    <property type="evidence" value="ECO:0007669"/>
    <property type="project" value="UniProtKB-ARBA"/>
</dbReference>
<keyword evidence="5" id="KW-0633">Potassium transport</keyword>
<comment type="subcellular location">
    <subcellularLocation>
        <location evidence="1">Plastid</location>
        <location evidence="1">Chloroplast inner membrane</location>
        <topology evidence="1">Multi-pass membrane protein</topology>
    </subcellularLocation>
</comment>
<evidence type="ECO:0000256" key="15">
    <source>
        <dbReference type="ARBA" id="ARBA00023065"/>
    </source>
</evidence>
<dbReference type="GO" id="GO:2000070">
    <property type="term" value="P:regulation of response to water deprivation"/>
    <property type="evidence" value="ECO:0007669"/>
    <property type="project" value="UniProtKB-ARBA"/>
</dbReference>
<dbReference type="GO" id="GO:0015386">
    <property type="term" value="F:potassium:proton antiporter activity"/>
    <property type="evidence" value="ECO:0007669"/>
    <property type="project" value="UniProtKB-ARBA"/>
</dbReference>
<gene>
    <name evidence="23" type="ORF">Acr_29g0002160</name>
</gene>
<dbReference type="EMBL" id="BJWL01000029">
    <property type="protein sequence ID" value="GFZ21054.1"/>
    <property type="molecule type" value="Genomic_DNA"/>
</dbReference>
<keyword evidence="12 21" id="KW-1133">Transmembrane helix</keyword>
<dbReference type="InterPro" id="IPR038770">
    <property type="entry name" value="Na+/solute_symporter_sf"/>
</dbReference>
<dbReference type="SUPFAM" id="SSF51735">
    <property type="entry name" value="NAD(P)-binding Rossmann-fold domains"/>
    <property type="match status" value="1"/>
</dbReference>
<keyword evidence="6" id="KW-0934">Plastid</keyword>
<keyword evidence="2" id="KW-0813">Transport</keyword>
<evidence type="ECO:0000256" key="12">
    <source>
        <dbReference type="ARBA" id="ARBA00022989"/>
    </source>
</evidence>
<evidence type="ECO:0000256" key="3">
    <source>
        <dbReference type="ARBA" id="ARBA00022449"/>
    </source>
</evidence>
<dbReference type="GO" id="GO:1900140">
    <property type="term" value="P:regulation of seedling development"/>
    <property type="evidence" value="ECO:0007669"/>
    <property type="project" value="UniProtKB-ARBA"/>
</dbReference>
<dbReference type="InterPro" id="IPR004771">
    <property type="entry name" value="K/H_exchanger"/>
</dbReference>
<dbReference type="Gene3D" id="3.40.50.720">
    <property type="entry name" value="NAD(P)-binding Rossmann-like Domain"/>
    <property type="match status" value="1"/>
</dbReference>
<keyword evidence="15" id="KW-0406">Ion transport</keyword>
<evidence type="ECO:0000256" key="2">
    <source>
        <dbReference type="ARBA" id="ARBA00022448"/>
    </source>
</evidence>
<dbReference type="GO" id="GO:0009706">
    <property type="term" value="C:chloroplast inner membrane"/>
    <property type="evidence" value="ECO:0007669"/>
    <property type="project" value="UniProtKB-SubCell"/>
</dbReference>
<feature type="region of interest" description="Disordered" evidence="20">
    <location>
        <begin position="256"/>
        <end position="280"/>
    </location>
</feature>
<dbReference type="GO" id="GO:0010109">
    <property type="term" value="P:regulation of photosynthesis"/>
    <property type="evidence" value="ECO:0007669"/>
    <property type="project" value="UniProtKB-ARBA"/>
</dbReference>
<keyword evidence="24" id="KW-1185">Reference proteome</keyword>
<evidence type="ECO:0000256" key="19">
    <source>
        <dbReference type="SAM" id="Coils"/>
    </source>
</evidence>
<dbReference type="GO" id="GO:0140899">
    <property type="term" value="P:plastid gene expression"/>
    <property type="evidence" value="ECO:0007669"/>
    <property type="project" value="UniProtKB-ARBA"/>
</dbReference>
<comment type="catalytic activity">
    <reaction evidence="17">
        <text>K(+)(in) + H(+)(out) = K(+)(out) + H(+)(in)</text>
        <dbReference type="Rhea" id="RHEA:29467"/>
        <dbReference type="ChEBI" id="CHEBI:15378"/>
        <dbReference type="ChEBI" id="CHEBI:29103"/>
    </reaction>
</comment>
<evidence type="ECO:0000256" key="14">
    <source>
        <dbReference type="ARBA" id="ARBA00023054"/>
    </source>
</evidence>
<feature type="compositionally biased region" description="Basic and acidic residues" evidence="20">
    <location>
        <begin position="116"/>
        <end position="132"/>
    </location>
</feature>
<dbReference type="Proteomes" id="UP000585474">
    <property type="component" value="Unassembled WGS sequence"/>
</dbReference>
<feature type="region of interest" description="Disordered" evidence="20">
    <location>
        <begin position="438"/>
        <end position="500"/>
    </location>
</feature>
<dbReference type="GO" id="GO:2001057">
    <property type="term" value="P:reactive nitrogen species metabolic process"/>
    <property type="evidence" value="ECO:0007669"/>
    <property type="project" value="UniProtKB-ARBA"/>
</dbReference>
<evidence type="ECO:0000259" key="22">
    <source>
        <dbReference type="PROSITE" id="PS51201"/>
    </source>
</evidence>
<keyword evidence="8 21" id="KW-0812">Transmembrane</keyword>
<dbReference type="GO" id="GO:0019722">
    <property type="term" value="P:calcium-mediated signaling"/>
    <property type="evidence" value="ECO:0007669"/>
    <property type="project" value="UniProtKB-ARBA"/>
</dbReference>
<keyword evidence="11" id="KW-0630">Potassium</keyword>
<reference evidence="23 24" key="1">
    <citation type="submission" date="2019-07" db="EMBL/GenBank/DDBJ databases">
        <title>De Novo Assembly of kiwifruit Actinidia rufa.</title>
        <authorList>
            <person name="Sugita-Konishi S."/>
            <person name="Sato K."/>
            <person name="Mori E."/>
            <person name="Abe Y."/>
            <person name="Kisaki G."/>
            <person name="Hamano K."/>
            <person name="Suezawa K."/>
            <person name="Otani M."/>
            <person name="Fukuda T."/>
            <person name="Manabe T."/>
            <person name="Gomi K."/>
            <person name="Tabuchi M."/>
            <person name="Akimitsu K."/>
            <person name="Kataoka I."/>
        </authorList>
    </citation>
    <scope>NUCLEOTIDE SEQUENCE [LARGE SCALE GENOMIC DNA]</scope>
    <source>
        <strain evidence="24">cv. Fuchu</strain>
    </source>
</reference>
<feature type="transmembrane region" description="Helical" evidence="21">
    <location>
        <begin position="956"/>
        <end position="975"/>
    </location>
</feature>
<dbReference type="NCBIfam" id="TIGR00932">
    <property type="entry name" value="2a37"/>
    <property type="match status" value="1"/>
</dbReference>
<dbReference type="GO" id="GO:1900069">
    <property type="term" value="P:regulation of cellular hyperosmotic salinity response"/>
    <property type="evidence" value="ECO:0007669"/>
    <property type="project" value="UniProtKB-ARBA"/>
</dbReference>
<keyword evidence="14 19" id="KW-0175">Coiled coil</keyword>
<dbReference type="GO" id="GO:0009646">
    <property type="term" value="P:response to absence of light"/>
    <property type="evidence" value="ECO:0007669"/>
    <property type="project" value="UniProtKB-ARBA"/>
</dbReference>
<name>A0A7J0HEA9_9ERIC</name>
<evidence type="ECO:0000256" key="9">
    <source>
        <dbReference type="ARBA" id="ARBA00022780"/>
    </source>
</evidence>
<dbReference type="InterPro" id="IPR003148">
    <property type="entry name" value="RCK_N"/>
</dbReference>
<feature type="transmembrane region" description="Helical" evidence="21">
    <location>
        <begin position="865"/>
        <end position="884"/>
    </location>
</feature>
<dbReference type="GO" id="GO:2000377">
    <property type="term" value="P:regulation of reactive oxygen species metabolic process"/>
    <property type="evidence" value="ECO:0007669"/>
    <property type="project" value="UniProtKB-ARBA"/>
</dbReference>
<evidence type="ECO:0000256" key="21">
    <source>
        <dbReference type="SAM" id="Phobius"/>
    </source>
</evidence>
<dbReference type="GO" id="GO:0006885">
    <property type="term" value="P:regulation of pH"/>
    <property type="evidence" value="ECO:0007669"/>
    <property type="project" value="UniProtKB-ARBA"/>
</dbReference>
<evidence type="ECO:0000256" key="11">
    <source>
        <dbReference type="ARBA" id="ARBA00022958"/>
    </source>
</evidence>
<dbReference type="GO" id="GO:0009744">
    <property type="term" value="P:response to sucrose"/>
    <property type="evidence" value="ECO:0007669"/>
    <property type="project" value="UniProtKB-ARBA"/>
</dbReference>
<dbReference type="PROSITE" id="PS51201">
    <property type="entry name" value="RCK_N"/>
    <property type="match status" value="1"/>
</dbReference>
<evidence type="ECO:0000256" key="6">
    <source>
        <dbReference type="ARBA" id="ARBA00022640"/>
    </source>
</evidence>
<dbReference type="InterPro" id="IPR006153">
    <property type="entry name" value="Cation/H_exchanger_TM"/>
</dbReference>
<organism evidence="23 24">
    <name type="scientific">Actinidia rufa</name>
    <dbReference type="NCBI Taxonomy" id="165716"/>
    <lineage>
        <taxon>Eukaryota</taxon>
        <taxon>Viridiplantae</taxon>
        <taxon>Streptophyta</taxon>
        <taxon>Embryophyta</taxon>
        <taxon>Tracheophyta</taxon>
        <taxon>Spermatophyta</taxon>
        <taxon>Magnoliopsida</taxon>
        <taxon>eudicotyledons</taxon>
        <taxon>Gunneridae</taxon>
        <taxon>Pentapetalae</taxon>
        <taxon>asterids</taxon>
        <taxon>Ericales</taxon>
        <taxon>Actinidiaceae</taxon>
        <taxon>Actinidia</taxon>
    </lineage>
</organism>
<evidence type="ECO:0000256" key="13">
    <source>
        <dbReference type="ARBA" id="ARBA00022990"/>
    </source>
</evidence>
<feature type="transmembrane region" description="Helical" evidence="21">
    <location>
        <begin position="824"/>
        <end position="853"/>
    </location>
</feature>
<feature type="transmembrane region" description="Helical" evidence="21">
    <location>
        <begin position="920"/>
        <end position="944"/>
    </location>
</feature>
<keyword evidence="10" id="KW-0809">Transit peptide</keyword>
<feature type="region of interest" description="Disordered" evidence="20">
    <location>
        <begin position="114"/>
        <end position="151"/>
    </location>
</feature>
<feature type="transmembrane region" description="Helical" evidence="21">
    <location>
        <begin position="624"/>
        <end position="644"/>
    </location>
</feature>
<feature type="transmembrane region" description="Helical" evidence="21">
    <location>
        <begin position="679"/>
        <end position="702"/>
    </location>
</feature>
<evidence type="ECO:0000256" key="10">
    <source>
        <dbReference type="ARBA" id="ARBA00022946"/>
    </source>
</evidence>
<dbReference type="FunFam" id="3.40.50.720:FF:000134">
    <property type="entry name" value="K(+) efflux antiporter 2 chloroplastic"/>
    <property type="match status" value="1"/>
</dbReference>
<evidence type="ECO:0000256" key="1">
    <source>
        <dbReference type="ARBA" id="ARBA00004478"/>
    </source>
</evidence>
<sequence length="1141" mass="122665">MDFVACSFRQPNMFHGCESTSCRTLDRFNSHLKFKIRGIGCNFLGNPRKLKLKKIGSVNLGVLIKRDLNSHLWGYSSCGPSIGDFVNDFKKSRGVRTWCQGSDSIAYIDGNGRNVESVESHSEESVRGEAHVSPESNGSGEIGEEEDKEGPSLDELRELFQMALKELEVSRLNSSMFEEKAQRISEAAIALKDEAANARDNVDSTIDFIQEIANEETVAKEAVQKATMALSLAEARLQVAVDSIEAAKGRNDLLEAYRESESGDEGGGEESKPSSKEEEEFFAAQDDIRACRATLENCEGELRRLQSRKEELQKEVDRLNGVAEKAQMNALKAEEDVANIMLLAEQAVAFEIEAAQSVSDAEIALQRAESSLSISHVDDTETIVHQNGSSSQGQVLSEEELIEEGKVNQGDPGDSVVEMEREVPIEGALIIEPLPGIQLDGSGQNFEEPTLSNDSDQENGRLSFESSRDNDIDSEKTKNVAQTKKQELQKDLPRDSSPLNAPKALLKKSSRFFSASFFSLEGSEFTPVSLFNGLIESARKELPKLIVGSLLVGAGVAFYANRAERINQLFLQPGIITTSIDEVSSNAKPLVNEEEASLFDMLWLLLASVIFVPIFQKIPGGSPVLGYLAAGILIGPYGLSIIRHVHGTKAIAEFGVVFLLFNIGLELSVERLSSMKKYVFGLGTAQVLVTAVVVGLVARFVAGQASPAALVIGNGLALSSTAVVLQVLQERGESTSRHGRATFSVLLFQDLAVVVLLILIPLISPNSSKGGVGFQAIAEALGLAAVKAIIAITAIIAGGRLLLRPIYKQIAENQNAEIFSANTLLVILGTSLLTARAGLSMALGAFLAGLLLAETEFSLQVESDIAPYRGLLLGLFFMTVGMSIDPKLLISNFPAIMGTLGLLICGKTLLVAVVGKLFGISIISAIRVGLLLAPGGEFAFVAFGEAVNQGIMSPQLSSLLFLVVGISMALTPWLAAGGQSIASRFELHDVRSLLPVESETDDLQDHIIICGFGRVGQIIAQLLSERLIPFVALDVRSDRVAVGRTLDLPVYFGDAGSREVLHKVGAERACAAAITLDSPGANYRTVWALSKHFPNVKTFVRAHDIDHGLNLEKAGATAVVPETLEPSLQLAAAVLAQVRNL</sequence>
<dbReference type="PANTHER" id="PTHR46157">
    <property type="entry name" value="K(+) EFFLUX ANTIPORTER 3, CHLOROPLASTIC"/>
    <property type="match status" value="1"/>
</dbReference>
<comment type="similarity">
    <text evidence="18">Belongs to the monovalent cation:proton antiporter 2 (CPA2) transporter (TC 2.A.37) family. KEA (TC 2.A.37.1) subfamily.</text>
</comment>
<evidence type="ECO:0000256" key="17">
    <source>
        <dbReference type="ARBA" id="ARBA00047912"/>
    </source>
</evidence>
<evidence type="ECO:0000313" key="24">
    <source>
        <dbReference type="Proteomes" id="UP000585474"/>
    </source>
</evidence>
<dbReference type="Pfam" id="PF02254">
    <property type="entry name" value="TrkA_N"/>
    <property type="match status" value="1"/>
</dbReference>
<evidence type="ECO:0000256" key="8">
    <source>
        <dbReference type="ARBA" id="ARBA00022692"/>
    </source>
</evidence>
<dbReference type="InterPro" id="IPR036291">
    <property type="entry name" value="NAD(P)-bd_dom_sf"/>
</dbReference>
<feature type="transmembrane region" description="Helical" evidence="21">
    <location>
        <begin position="740"/>
        <end position="763"/>
    </location>
</feature>
<dbReference type="Gene3D" id="1.20.1530.20">
    <property type="match status" value="1"/>
</dbReference>
<feature type="coiled-coil region" evidence="19">
    <location>
        <begin position="288"/>
        <end position="336"/>
    </location>
</feature>
<comment type="caution">
    <text evidence="23">The sequence shown here is derived from an EMBL/GenBank/DDBJ whole genome shotgun (WGS) entry which is preliminary data.</text>
</comment>
<dbReference type="AlphaFoldDB" id="A0A7J0HEA9"/>
<feature type="transmembrane region" description="Helical" evidence="21">
    <location>
        <begin position="708"/>
        <end position="728"/>
    </location>
</feature>
<feature type="domain" description="RCK N-terminal" evidence="22">
    <location>
        <begin position="1004"/>
        <end position="1121"/>
    </location>
</feature>
<accession>A0A7J0HEA9</accession>
<dbReference type="GO" id="GO:0009738">
    <property type="term" value="P:abscisic acid-activated signaling pathway"/>
    <property type="evidence" value="ECO:0007669"/>
    <property type="project" value="UniProtKB-KW"/>
</dbReference>
<evidence type="ECO:0000256" key="20">
    <source>
        <dbReference type="SAM" id="MobiDB-lite"/>
    </source>
</evidence>
<keyword evidence="16 21" id="KW-0472">Membrane</keyword>
<evidence type="ECO:0000256" key="5">
    <source>
        <dbReference type="ARBA" id="ARBA00022538"/>
    </source>
</evidence>